<keyword evidence="4" id="KW-1185">Reference proteome</keyword>
<dbReference type="EMBL" id="JAAAIL010002820">
    <property type="protein sequence ID" value="KAG0254331.1"/>
    <property type="molecule type" value="Genomic_DNA"/>
</dbReference>
<evidence type="ECO:0000313" key="4">
    <source>
        <dbReference type="Proteomes" id="UP001194580"/>
    </source>
</evidence>
<dbReference type="InterPro" id="IPR011990">
    <property type="entry name" value="TPR-like_helical_dom_sf"/>
</dbReference>
<dbReference type="Proteomes" id="UP001194580">
    <property type="component" value="Unassembled WGS sequence"/>
</dbReference>
<dbReference type="InterPro" id="IPR050767">
    <property type="entry name" value="Sel1_AlgK"/>
</dbReference>
<dbReference type="Pfam" id="PF08238">
    <property type="entry name" value="Sel1"/>
    <property type="match status" value="3"/>
</dbReference>
<evidence type="ECO:0000313" key="3">
    <source>
        <dbReference type="EMBL" id="KAG0254331.1"/>
    </source>
</evidence>
<dbReference type="AlphaFoldDB" id="A0AAD4D1B1"/>
<dbReference type="Gene3D" id="1.25.40.10">
    <property type="entry name" value="Tetratricopeptide repeat domain"/>
    <property type="match status" value="1"/>
</dbReference>
<comment type="caution">
    <text evidence="3">The sequence shown here is derived from an EMBL/GenBank/DDBJ whole genome shotgun (WGS) entry which is preliminary data.</text>
</comment>
<proteinExistence type="inferred from homology"/>
<evidence type="ECO:0000256" key="2">
    <source>
        <dbReference type="SAM" id="MobiDB-lite"/>
    </source>
</evidence>
<reference evidence="3" key="1">
    <citation type="journal article" date="2020" name="Fungal Divers.">
        <title>Resolving the Mortierellaceae phylogeny through synthesis of multi-gene phylogenetics and phylogenomics.</title>
        <authorList>
            <person name="Vandepol N."/>
            <person name="Liber J."/>
            <person name="Desiro A."/>
            <person name="Na H."/>
            <person name="Kennedy M."/>
            <person name="Barry K."/>
            <person name="Grigoriev I.V."/>
            <person name="Miller A.N."/>
            <person name="O'Donnell K."/>
            <person name="Stajich J.E."/>
            <person name="Bonito G."/>
        </authorList>
    </citation>
    <scope>NUCLEOTIDE SEQUENCE</scope>
    <source>
        <strain evidence="3">NRRL 28262</strain>
    </source>
</reference>
<comment type="similarity">
    <text evidence="1">Belongs to the sel-1 family.</text>
</comment>
<dbReference type="SMART" id="SM00671">
    <property type="entry name" value="SEL1"/>
    <property type="match status" value="3"/>
</dbReference>
<name>A0AAD4D1B1_9FUNG</name>
<organism evidence="3 4">
    <name type="scientific">Linnemannia exigua</name>
    <dbReference type="NCBI Taxonomy" id="604196"/>
    <lineage>
        <taxon>Eukaryota</taxon>
        <taxon>Fungi</taxon>
        <taxon>Fungi incertae sedis</taxon>
        <taxon>Mucoromycota</taxon>
        <taxon>Mortierellomycotina</taxon>
        <taxon>Mortierellomycetes</taxon>
        <taxon>Mortierellales</taxon>
        <taxon>Mortierellaceae</taxon>
        <taxon>Linnemannia</taxon>
    </lineage>
</organism>
<dbReference type="PANTHER" id="PTHR11102:SF160">
    <property type="entry name" value="ERAD-ASSOCIATED E3 UBIQUITIN-PROTEIN LIGASE COMPONENT HRD3"/>
    <property type="match status" value="1"/>
</dbReference>
<dbReference type="InterPro" id="IPR006597">
    <property type="entry name" value="Sel1-like"/>
</dbReference>
<evidence type="ECO:0008006" key="5">
    <source>
        <dbReference type="Google" id="ProtNLM"/>
    </source>
</evidence>
<evidence type="ECO:0000256" key="1">
    <source>
        <dbReference type="ARBA" id="ARBA00038101"/>
    </source>
</evidence>
<protein>
    <recommendedName>
        <fullName evidence="5">HCP-like protein</fullName>
    </recommendedName>
</protein>
<dbReference type="SUPFAM" id="SSF81901">
    <property type="entry name" value="HCP-like"/>
    <property type="match status" value="1"/>
</dbReference>
<gene>
    <name evidence="3" type="ORF">BGZ95_006083</name>
</gene>
<feature type="region of interest" description="Disordered" evidence="2">
    <location>
        <begin position="183"/>
        <end position="204"/>
    </location>
</feature>
<sequence>MTSQETHANVQAVRCIYENGQPATSTSTTEVFHLPCYLDTSLNKDILLLDDIASAFRGDIVHIRSGTIILPCLKGPDFNNLVPLRVAAVSGVTLDVVIRSQASEKGMSMDSLQETLPGTRQESIINHNSNSNAARRNPVGGLVEVAMDAYRNNDNPAFGPRLRGPQAIMDDPPPPSVCDIPPVSQHSVSSSQTSALQESACTTNKADKADGETLKMAESGDRDAQFALGLMYQYDGRLSQDYQAAMDWYLKAAHQGHASAQHNIGVLYHYGYGVPQDYFQAMIWFRKAAYQGDATAQYFVAWLYENGLGVSEDRVKAIEWYRKAIAGGDEDAKVCLYRLEHQNSDSVTGEKKRGLFEWLFK</sequence>
<feature type="compositionally biased region" description="Low complexity" evidence="2">
    <location>
        <begin position="183"/>
        <end position="199"/>
    </location>
</feature>
<accession>A0AAD4D1B1</accession>
<dbReference type="PANTHER" id="PTHR11102">
    <property type="entry name" value="SEL-1-LIKE PROTEIN"/>
    <property type="match status" value="1"/>
</dbReference>